<sequence length="438" mass="51505">MKLDSYFNDFKKTGSDLWRPYCDILGTLQFSRLHLSMVDGSHDTVSKYLPVLDHHWCLSRGKHYYDIKSAVGDLPELAQLCYELLMQRTKYILFLPFVTAAIVENLLNILMAVTYMYWQYSTDHKQQNDHYTKLLVQLNETTEKLASIHISLLYSLPYPKEEIDSIDWDMIAYLPASIPEGVEYRSFREVDNKFKILDEIQFLKQHVTENNNIHIVVFPLYGAQALGVYWAGYERLRRLYNNYSNQQSVFFLRIGFYDQSSTNFYGLNGEWNLNKIIPEGLISPFTEYIKDKNVLIVDDNFGTGNTFKACRKLISDLGGKPYCRSLETSWTLFEYAGCSKQVSMILDFPSLRSYFHHSKQKELVEFILRGEFTEYSKNIDELKLPELLDQLALNMSKAKKLNIWREDQFALMQQEIQDAGNYWIERSYPEKVYFEVMQ</sequence>
<dbReference type="InterPro" id="IPR000836">
    <property type="entry name" value="PRTase_dom"/>
</dbReference>
<dbReference type="RefSeq" id="WP_199018124.1">
    <property type="nucleotide sequence ID" value="NZ_JAELUP010000011.1"/>
</dbReference>
<protein>
    <submittedName>
        <fullName evidence="2">Phosphoribosyltransferase</fullName>
    </submittedName>
</protein>
<evidence type="ECO:0000313" key="3">
    <source>
        <dbReference type="Proteomes" id="UP000640274"/>
    </source>
</evidence>
<gene>
    <name evidence="2" type="ORF">JFN88_04435</name>
</gene>
<dbReference type="GO" id="GO:0016757">
    <property type="term" value="F:glycosyltransferase activity"/>
    <property type="evidence" value="ECO:0007669"/>
    <property type="project" value="UniProtKB-KW"/>
</dbReference>
<dbReference type="CDD" id="cd06223">
    <property type="entry name" value="PRTases_typeI"/>
    <property type="match status" value="1"/>
</dbReference>
<name>A0A934IZJ4_9BACL</name>
<keyword evidence="2" id="KW-0328">Glycosyltransferase</keyword>
<dbReference type="SUPFAM" id="SSF53271">
    <property type="entry name" value="PRTase-like"/>
    <property type="match status" value="1"/>
</dbReference>
<dbReference type="EMBL" id="JAELUP010000011">
    <property type="protein sequence ID" value="MBJ6360569.1"/>
    <property type="molecule type" value="Genomic_DNA"/>
</dbReference>
<dbReference type="Proteomes" id="UP000640274">
    <property type="component" value="Unassembled WGS sequence"/>
</dbReference>
<dbReference type="InterPro" id="IPR029057">
    <property type="entry name" value="PRTase-like"/>
</dbReference>
<keyword evidence="1" id="KW-0472">Membrane</keyword>
<keyword evidence="1" id="KW-0812">Transmembrane</keyword>
<keyword evidence="2" id="KW-0808">Transferase</keyword>
<keyword evidence="1" id="KW-1133">Transmembrane helix</keyword>
<evidence type="ECO:0000256" key="1">
    <source>
        <dbReference type="SAM" id="Phobius"/>
    </source>
</evidence>
<proteinExistence type="predicted"/>
<comment type="caution">
    <text evidence="2">The sequence shown here is derived from an EMBL/GenBank/DDBJ whole genome shotgun (WGS) entry which is preliminary data.</text>
</comment>
<accession>A0A934IZJ4</accession>
<organism evidence="2 3">
    <name type="scientific">Paenibacillus roseus</name>
    <dbReference type="NCBI Taxonomy" id="2798579"/>
    <lineage>
        <taxon>Bacteria</taxon>
        <taxon>Bacillati</taxon>
        <taxon>Bacillota</taxon>
        <taxon>Bacilli</taxon>
        <taxon>Bacillales</taxon>
        <taxon>Paenibacillaceae</taxon>
        <taxon>Paenibacillus</taxon>
    </lineage>
</organism>
<evidence type="ECO:0000313" key="2">
    <source>
        <dbReference type="EMBL" id="MBJ6360569.1"/>
    </source>
</evidence>
<feature type="transmembrane region" description="Helical" evidence="1">
    <location>
        <begin position="92"/>
        <end position="118"/>
    </location>
</feature>
<reference evidence="2" key="1">
    <citation type="submission" date="2020-12" db="EMBL/GenBank/DDBJ databases">
        <authorList>
            <person name="Huq M.A."/>
        </authorList>
    </citation>
    <scope>NUCLEOTIDE SEQUENCE</scope>
    <source>
        <strain evidence="2">MAHUQ-46</strain>
    </source>
</reference>
<keyword evidence="3" id="KW-1185">Reference proteome</keyword>
<dbReference type="Gene3D" id="3.40.50.2020">
    <property type="match status" value="1"/>
</dbReference>
<dbReference type="AlphaFoldDB" id="A0A934IZJ4"/>